<feature type="binding site" evidence="2">
    <location>
        <begin position="208"/>
        <end position="210"/>
    </location>
    <ligand>
        <name>dihydroxyacetone phosphate</name>
        <dbReference type="ChEBI" id="CHEBI:57642"/>
    </ligand>
</feature>
<dbReference type="GeneID" id="63145501"/>
<evidence type="ECO:0000313" key="4">
    <source>
        <dbReference type="EMBL" id="RSU05615.1"/>
    </source>
</evidence>
<dbReference type="InterPro" id="IPR013785">
    <property type="entry name" value="Aldolase_TIM"/>
</dbReference>
<gene>
    <name evidence="4" type="ORF">CBF32_01050</name>
</gene>
<dbReference type="PANTHER" id="PTHR30304">
    <property type="entry name" value="D-TAGATOSE-1,6-BISPHOSPHATE ALDOLASE"/>
    <property type="match status" value="1"/>
</dbReference>
<dbReference type="Pfam" id="PF01116">
    <property type="entry name" value="F_bP_aldolase"/>
    <property type="match status" value="1"/>
</dbReference>
<evidence type="ECO:0000313" key="5">
    <source>
        <dbReference type="Proteomes" id="UP000288197"/>
    </source>
</evidence>
<dbReference type="CDD" id="cd00947">
    <property type="entry name" value="TBP_aldolase_IIB"/>
    <property type="match status" value="1"/>
</dbReference>
<dbReference type="PIRSF" id="PIRSF001359">
    <property type="entry name" value="F_bP_aldolase_II"/>
    <property type="match status" value="1"/>
</dbReference>
<feature type="binding site" evidence="3">
    <location>
        <position position="82"/>
    </location>
    <ligand>
        <name>Zn(2+)</name>
        <dbReference type="ChEBI" id="CHEBI:29105"/>
        <label>1</label>
        <note>catalytic</note>
    </ligand>
</feature>
<feature type="binding site" evidence="3">
    <location>
        <position position="207"/>
    </location>
    <ligand>
        <name>Zn(2+)</name>
        <dbReference type="ChEBI" id="CHEBI:29105"/>
        <label>1</label>
        <note>catalytic</note>
    </ligand>
</feature>
<feature type="active site" description="Proton donor" evidence="1">
    <location>
        <position position="81"/>
    </location>
</feature>
<dbReference type="PANTHER" id="PTHR30304:SF0">
    <property type="entry name" value="D-TAGATOSE-1,6-BISPHOSPHATE ALDOLASE SUBUNIT GATY-RELATED"/>
    <property type="match status" value="1"/>
</dbReference>
<feature type="binding site" evidence="3">
    <location>
        <position position="103"/>
    </location>
    <ligand>
        <name>Zn(2+)</name>
        <dbReference type="ChEBI" id="CHEBI:29105"/>
        <label>2</label>
    </ligand>
</feature>
<comment type="cofactor">
    <cofactor evidence="3">
        <name>Zn(2+)</name>
        <dbReference type="ChEBI" id="CHEBI:29105"/>
    </cofactor>
    <text evidence="3">Binds 2 Zn(2+) ions per subunit. One is catalytic and the other provides a structural contribution.</text>
</comment>
<feature type="binding site" evidence="2">
    <location>
        <position position="180"/>
    </location>
    <ligand>
        <name>dihydroxyacetone phosphate</name>
        <dbReference type="ChEBI" id="CHEBI:57642"/>
    </ligand>
</feature>
<feature type="binding site" evidence="3">
    <location>
        <position position="179"/>
    </location>
    <ligand>
        <name>Zn(2+)</name>
        <dbReference type="ChEBI" id="CHEBI:29105"/>
        <label>1</label>
        <note>catalytic</note>
    </ligand>
</feature>
<dbReference type="Proteomes" id="UP000288197">
    <property type="component" value="Unassembled WGS sequence"/>
</dbReference>
<dbReference type="GO" id="GO:0008270">
    <property type="term" value="F:zinc ion binding"/>
    <property type="evidence" value="ECO:0007669"/>
    <property type="project" value="InterPro"/>
</dbReference>
<dbReference type="EMBL" id="NGJX01000001">
    <property type="protein sequence ID" value="RSU05615.1"/>
    <property type="molecule type" value="Genomic_DNA"/>
</dbReference>
<name>A0A430AE59_9ENTE</name>
<reference evidence="4 5" key="1">
    <citation type="submission" date="2017-05" db="EMBL/GenBank/DDBJ databases">
        <title>Vagococcus spp. assemblies.</title>
        <authorList>
            <person name="Gulvik C.A."/>
        </authorList>
    </citation>
    <scope>NUCLEOTIDE SEQUENCE [LARGE SCALE GENOMIC DNA]</scope>
    <source>
        <strain evidence="4 5">NCFB 2497</strain>
    </source>
</reference>
<evidence type="ECO:0000256" key="1">
    <source>
        <dbReference type="PIRSR" id="PIRSR001359-1"/>
    </source>
</evidence>
<dbReference type="OrthoDB" id="9803995at2"/>
<dbReference type="GO" id="GO:0005975">
    <property type="term" value="P:carbohydrate metabolic process"/>
    <property type="evidence" value="ECO:0007669"/>
    <property type="project" value="InterPro"/>
</dbReference>
<organism evidence="4 5">
    <name type="scientific">Vagococcus fluvialis</name>
    <dbReference type="NCBI Taxonomy" id="2738"/>
    <lineage>
        <taxon>Bacteria</taxon>
        <taxon>Bacillati</taxon>
        <taxon>Bacillota</taxon>
        <taxon>Bacilli</taxon>
        <taxon>Lactobacillales</taxon>
        <taxon>Enterococcaceae</taxon>
        <taxon>Vagococcus</taxon>
    </lineage>
</organism>
<proteinExistence type="predicted"/>
<dbReference type="AlphaFoldDB" id="A0A430AE59"/>
<keyword evidence="3" id="KW-0479">Metal-binding</keyword>
<comment type="caution">
    <text evidence="4">The sequence shown here is derived from an EMBL/GenBank/DDBJ whole genome shotgun (WGS) entry which is preliminary data.</text>
</comment>
<dbReference type="Gene3D" id="3.20.20.70">
    <property type="entry name" value="Aldolase class I"/>
    <property type="match status" value="1"/>
</dbReference>
<feature type="binding site" evidence="3">
    <location>
        <position position="133"/>
    </location>
    <ligand>
        <name>Zn(2+)</name>
        <dbReference type="ChEBI" id="CHEBI:29105"/>
        <label>2</label>
    </ligand>
</feature>
<protein>
    <submittedName>
        <fullName evidence="4">Fructose-bisphosphate aldolase</fullName>
    </submittedName>
</protein>
<keyword evidence="3" id="KW-0862">Zinc</keyword>
<keyword evidence="5" id="KW-1185">Reference proteome</keyword>
<dbReference type="InterPro" id="IPR050246">
    <property type="entry name" value="Class_II_FBP_aldolase"/>
</dbReference>
<accession>A0A430AE59</accession>
<feature type="binding site" evidence="2">
    <location>
        <begin position="229"/>
        <end position="232"/>
    </location>
    <ligand>
        <name>dihydroxyacetone phosphate</name>
        <dbReference type="ChEBI" id="CHEBI:57642"/>
    </ligand>
</feature>
<dbReference type="SUPFAM" id="SSF51569">
    <property type="entry name" value="Aldolase"/>
    <property type="match status" value="1"/>
</dbReference>
<dbReference type="NCBIfam" id="TIGR00167">
    <property type="entry name" value="cbbA"/>
    <property type="match status" value="1"/>
</dbReference>
<dbReference type="InterPro" id="IPR000771">
    <property type="entry name" value="FBA_II"/>
</dbReference>
<dbReference type="RefSeq" id="WP_114288782.1">
    <property type="nucleotide sequence ID" value="NZ_CP122523.1"/>
</dbReference>
<sequence>MLVNSKDILVKAKREGYAVPAPNFIDLDSARVFVETAEKWRKPLILPFAQAHESILSLEEASLIGKYLGEKSSMPVVLHLDHGEDVDFIKQAITLGFTSVMIDASQASFEENVKITKEVVAFAHQHNVTVEAELGHVGAGQNYENHGLTDSIYTEVEDVLAFIEQTNIDSLAISIGTAHGQYKGIPKLNFERLAEISEMTETPLVLHGGSSSGDDNLERCALNGISKINIFTDFLTGAFNKINENEPKDYLEVKVLANEGMTEVLEHYFKVFHTK</sequence>
<evidence type="ECO:0000256" key="3">
    <source>
        <dbReference type="PIRSR" id="PIRSR001359-3"/>
    </source>
</evidence>
<evidence type="ECO:0000256" key="2">
    <source>
        <dbReference type="PIRSR" id="PIRSR001359-2"/>
    </source>
</evidence>
<dbReference type="GO" id="GO:0016832">
    <property type="term" value="F:aldehyde-lyase activity"/>
    <property type="evidence" value="ECO:0007669"/>
    <property type="project" value="InterPro"/>
</dbReference>